<accession>A0A1D1XEN9</accession>
<dbReference type="GO" id="GO:0003697">
    <property type="term" value="F:single-stranded DNA binding"/>
    <property type="evidence" value="ECO:0007669"/>
    <property type="project" value="TreeGrafter"/>
</dbReference>
<proteinExistence type="inferred from homology"/>
<evidence type="ECO:0000259" key="9">
    <source>
        <dbReference type="SMART" id="SM01032"/>
    </source>
</evidence>
<dbReference type="Pfam" id="PF10405">
    <property type="entry name" value="BHD_3"/>
    <property type="match status" value="1"/>
</dbReference>
<dbReference type="GO" id="GO:0006298">
    <property type="term" value="P:mismatch repair"/>
    <property type="evidence" value="ECO:0007669"/>
    <property type="project" value="TreeGrafter"/>
</dbReference>
<dbReference type="GO" id="GO:0003684">
    <property type="term" value="F:damaged DNA binding"/>
    <property type="evidence" value="ECO:0007669"/>
    <property type="project" value="InterPro"/>
</dbReference>
<dbReference type="SMART" id="SM01030">
    <property type="entry name" value="BHD_1"/>
    <property type="match status" value="1"/>
</dbReference>
<evidence type="ECO:0000256" key="4">
    <source>
        <dbReference type="ARBA" id="ARBA00023204"/>
    </source>
</evidence>
<dbReference type="InterPro" id="IPR042488">
    <property type="entry name" value="Rad4_BHD3_sf"/>
</dbReference>
<keyword evidence="4" id="KW-0234">DNA repair</keyword>
<evidence type="ECO:0000256" key="1">
    <source>
        <dbReference type="ARBA" id="ARBA00004123"/>
    </source>
</evidence>
<feature type="non-terminal residue" evidence="10">
    <location>
        <position position="1"/>
    </location>
</feature>
<evidence type="ECO:0000259" key="8">
    <source>
        <dbReference type="SMART" id="SM01031"/>
    </source>
</evidence>
<comment type="subcellular location">
    <subcellularLocation>
        <location evidence="1">Nucleus</location>
    </subcellularLocation>
</comment>
<dbReference type="InterPro" id="IPR018326">
    <property type="entry name" value="Rad4_beta-hairpin_dom1"/>
</dbReference>
<sequence>HTPPTHPHSRARPRDRASRSFVVRERGRELREGSGEGKMRTRSRAKRRREEDEKASVQEGTCTDSSGENRCKNLMQQVSNRESGQESVKTCPSIDESPKTQIMHRESEQGAILPEFNTNETKIEVQDAAASIDCTRLMNGKNTGEPELDWEDGAISTSCINDDQPDLRGSGMTIEFNESPSSTQRRTIRRASSEDKILAELVHKVHLLCLLARGRLIDCACSDPLIQASLLSLLPPELLNIVEAPKLTISKLVPLVNWFHSNFHVQSSSMKEGDFKSNLNFALGTCEGTAEEVAALSVALFRALNLSARFVSILDVASLKPDADVPECSNQHVPRLDTKIHSSSSSKISVSPNQASTSCPIQSRPEKSNYTGIGQESTQRGTHETKLCKLSCNNKQLNGSPVATELDNEIMDTPNDKACHDILDPCINDDLKKPKRRGDIEFGLQLEMALSATAMGLHGINSSTEMNDISGSLDRTFSLKTLKKTERGESTVSAQRSIGAVWSRKAGPPLCWAEVYCSGEALTGRWVHVDAANGIIDGEQQVESALAACRRLLKYVIAFAGFGAKDVTRRYCLQWYKIASQRINSSWWDMVLAPLKQLESAATGDDSSRIHAELLNSAGGLQREITEEDGSKIRLELSFDSRGAASRESLEDMELETRALTEPLPTNQVAYRNHQLYVIERWLTKYQILHPKGPVLGYCSGHSVYPRSCVQTLQTKQKWLREGMQVKASEAPAKVVKRSQKLGKAHTSEPNAFEDDDIKPMIELYGKWQVEPLCLPPAIDGIVPKNERGQVEVWSEKCLPPGTVHLRLPRLIPVVKRLEVDFAPAMVGFEFRNGRSYPIFEGIVICKEFKDAVLEAYAEEEERRETEDKKRSEVQALSRWYQLLYSIIARQRLKNAYEDAPHSPAKEQVYNLGLAPSGSCGMVVVPSVLQQDSLVAARQCSQTEGDHEHVFPTEYESFDKDSAVRTKCCPCGFSIQMEEL</sequence>
<dbReference type="SUPFAM" id="SSF54001">
    <property type="entry name" value="Cysteine proteinases"/>
    <property type="match status" value="1"/>
</dbReference>
<feature type="region of interest" description="Disordered" evidence="6">
    <location>
        <begin position="339"/>
        <end position="378"/>
    </location>
</feature>
<feature type="domain" description="Rad4 beta-hairpin" evidence="9">
    <location>
        <begin position="783"/>
        <end position="857"/>
    </location>
</feature>
<feature type="compositionally biased region" description="Polar residues" evidence="6">
    <location>
        <begin position="58"/>
        <end position="90"/>
    </location>
</feature>
<keyword evidence="5" id="KW-0539">Nucleus</keyword>
<dbReference type="GO" id="GO:0071942">
    <property type="term" value="C:XPC complex"/>
    <property type="evidence" value="ECO:0007669"/>
    <property type="project" value="TreeGrafter"/>
</dbReference>
<protein>
    <submittedName>
        <fullName evidence="10">DNA repair protein complementing XP-C cells</fullName>
    </submittedName>
</protein>
<dbReference type="Pfam" id="PF03835">
    <property type="entry name" value="Rad4"/>
    <property type="match status" value="1"/>
</dbReference>
<keyword evidence="3" id="KW-0227">DNA damage</keyword>
<dbReference type="PANTHER" id="PTHR12135:SF0">
    <property type="entry name" value="DNA REPAIR PROTEIN COMPLEMENTING XP-C CELLS"/>
    <property type="match status" value="1"/>
</dbReference>
<evidence type="ECO:0000256" key="6">
    <source>
        <dbReference type="SAM" id="MobiDB-lite"/>
    </source>
</evidence>
<feature type="compositionally biased region" description="Polar residues" evidence="6">
    <location>
        <begin position="352"/>
        <end position="361"/>
    </location>
</feature>
<dbReference type="Pfam" id="PF10403">
    <property type="entry name" value="BHD_1"/>
    <property type="match status" value="1"/>
</dbReference>
<gene>
    <name evidence="10" type="primary">Xpc_3</name>
    <name evidence="10" type="ORF">g.110682</name>
</gene>
<dbReference type="EMBL" id="GDJX01027059">
    <property type="protein sequence ID" value="JAT40877.1"/>
    <property type="molecule type" value="Transcribed_RNA"/>
</dbReference>
<feature type="domain" description="Rad4 beta-hairpin" evidence="8">
    <location>
        <begin position="713"/>
        <end position="776"/>
    </location>
</feature>
<dbReference type="Gene3D" id="3.90.260.10">
    <property type="entry name" value="Transglutaminase-like"/>
    <property type="match status" value="1"/>
</dbReference>
<dbReference type="FunFam" id="3.30.70.2460:FF:000001">
    <property type="entry name" value="DNA repair protein Rad4 family"/>
    <property type="match status" value="1"/>
</dbReference>
<feature type="compositionally biased region" description="Basic and acidic residues" evidence="6">
    <location>
        <begin position="12"/>
        <end position="39"/>
    </location>
</feature>
<evidence type="ECO:0000313" key="10">
    <source>
        <dbReference type="EMBL" id="JAT40877.1"/>
    </source>
</evidence>
<feature type="domain" description="Rad4 beta-hairpin" evidence="7">
    <location>
        <begin position="660"/>
        <end position="711"/>
    </location>
</feature>
<reference evidence="10" key="1">
    <citation type="submission" date="2015-07" db="EMBL/GenBank/DDBJ databases">
        <title>Transcriptome Assembly of Anthurium amnicola.</title>
        <authorList>
            <person name="Suzuki J."/>
        </authorList>
    </citation>
    <scope>NUCLEOTIDE SEQUENCE</scope>
</reference>
<dbReference type="InterPro" id="IPR018327">
    <property type="entry name" value="BHD_2"/>
</dbReference>
<dbReference type="SMART" id="SM01032">
    <property type="entry name" value="BHD_3"/>
    <property type="match status" value="1"/>
</dbReference>
<dbReference type="InterPro" id="IPR004583">
    <property type="entry name" value="DNA_repair_Rad4"/>
</dbReference>
<evidence type="ECO:0000256" key="3">
    <source>
        <dbReference type="ARBA" id="ARBA00022763"/>
    </source>
</evidence>
<dbReference type="SMART" id="SM01031">
    <property type="entry name" value="BHD_2"/>
    <property type="match status" value="1"/>
</dbReference>
<organism evidence="10">
    <name type="scientific">Anthurium amnicola</name>
    <dbReference type="NCBI Taxonomy" id="1678845"/>
    <lineage>
        <taxon>Eukaryota</taxon>
        <taxon>Viridiplantae</taxon>
        <taxon>Streptophyta</taxon>
        <taxon>Embryophyta</taxon>
        <taxon>Tracheophyta</taxon>
        <taxon>Spermatophyta</taxon>
        <taxon>Magnoliopsida</taxon>
        <taxon>Liliopsida</taxon>
        <taxon>Araceae</taxon>
        <taxon>Pothoideae</taxon>
        <taxon>Potheae</taxon>
        <taxon>Anthurium</taxon>
    </lineage>
</organism>
<feature type="compositionally biased region" description="Polar residues" evidence="6">
    <location>
        <begin position="368"/>
        <end position="378"/>
    </location>
</feature>
<name>A0A1D1XEN9_9ARAE</name>
<comment type="similarity">
    <text evidence="2">Belongs to the XPC family.</text>
</comment>
<feature type="region of interest" description="Disordered" evidence="6">
    <location>
        <begin position="1"/>
        <end position="100"/>
    </location>
</feature>
<evidence type="ECO:0000256" key="2">
    <source>
        <dbReference type="ARBA" id="ARBA00009525"/>
    </source>
</evidence>
<dbReference type="InterPro" id="IPR018325">
    <property type="entry name" value="Rad4/PNGase_transGLS-fold"/>
</dbReference>
<dbReference type="InterPro" id="IPR018328">
    <property type="entry name" value="Rad4_beta-hairpin_dom3"/>
</dbReference>
<evidence type="ECO:0000256" key="5">
    <source>
        <dbReference type="ARBA" id="ARBA00023242"/>
    </source>
</evidence>
<dbReference type="InterPro" id="IPR038765">
    <property type="entry name" value="Papain-like_cys_pep_sf"/>
</dbReference>
<dbReference type="GO" id="GO:0005737">
    <property type="term" value="C:cytoplasm"/>
    <property type="evidence" value="ECO:0007669"/>
    <property type="project" value="TreeGrafter"/>
</dbReference>
<dbReference type="GO" id="GO:0006289">
    <property type="term" value="P:nucleotide-excision repair"/>
    <property type="evidence" value="ECO:0007669"/>
    <property type="project" value="InterPro"/>
</dbReference>
<evidence type="ECO:0000259" key="7">
    <source>
        <dbReference type="SMART" id="SM01030"/>
    </source>
</evidence>
<dbReference type="AlphaFoldDB" id="A0A1D1XEN9"/>
<dbReference type="GO" id="GO:0000111">
    <property type="term" value="C:nucleotide-excision repair factor 2 complex"/>
    <property type="evidence" value="ECO:0007669"/>
    <property type="project" value="TreeGrafter"/>
</dbReference>
<dbReference type="Pfam" id="PF10404">
    <property type="entry name" value="BHD_2"/>
    <property type="match status" value="1"/>
</dbReference>
<dbReference type="Gene3D" id="3.30.70.2460">
    <property type="entry name" value="Rad4, beta-hairpin domain BHD3"/>
    <property type="match status" value="1"/>
</dbReference>
<feature type="compositionally biased region" description="Low complexity" evidence="6">
    <location>
        <begin position="342"/>
        <end position="351"/>
    </location>
</feature>
<dbReference type="Gene3D" id="2.20.20.110">
    <property type="entry name" value="Rad4, beta-hairpin domain BHD1"/>
    <property type="match status" value="1"/>
</dbReference>
<dbReference type="PANTHER" id="PTHR12135">
    <property type="entry name" value="DNA REPAIR PROTEIN XP-C / RAD4"/>
    <property type="match status" value="1"/>
</dbReference>
<dbReference type="InterPro" id="IPR036985">
    <property type="entry name" value="Transglutaminase-like_sf"/>
</dbReference>